<accession>A0AAN8AZD1</accession>
<evidence type="ECO:0000256" key="1">
    <source>
        <dbReference type="SAM" id="MobiDB-lite"/>
    </source>
</evidence>
<reference evidence="2 3" key="1">
    <citation type="journal article" date="2023" name="Mol. Biol. Evol.">
        <title>Genomics of Secondarily Temperate Adaptation in the Only Non-Antarctic Icefish.</title>
        <authorList>
            <person name="Rivera-Colon A.G."/>
            <person name="Rayamajhi N."/>
            <person name="Minhas B.F."/>
            <person name="Madrigal G."/>
            <person name="Bilyk K.T."/>
            <person name="Yoon V."/>
            <person name="Hune M."/>
            <person name="Gregory S."/>
            <person name="Cheng C.H.C."/>
            <person name="Catchen J.M."/>
        </authorList>
    </citation>
    <scope>NUCLEOTIDE SEQUENCE [LARGE SCALE GENOMIC DNA]</scope>
    <source>
        <strain evidence="2">JC2023a</strain>
    </source>
</reference>
<proteinExistence type="predicted"/>
<sequence>MIDPKSPSHNTDLDHLLNTPPSGTNQLNTFTTHGLTQTRKSPLNTPRQLGHDALLPPNPDFAPHEKTDQHLNPTNNPPTNRPALAPTTKYPPPQRSSIQTTSKHPPID</sequence>
<dbReference type="Proteomes" id="UP001335648">
    <property type="component" value="Unassembled WGS sequence"/>
</dbReference>
<dbReference type="EMBL" id="JAULUE010002068">
    <property type="protein sequence ID" value="KAK5875470.1"/>
    <property type="molecule type" value="Genomic_DNA"/>
</dbReference>
<evidence type="ECO:0000313" key="3">
    <source>
        <dbReference type="Proteomes" id="UP001335648"/>
    </source>
</evidence>
<name>A0AAN8AZD1_9TELE</name>
<feature type="compositionally biased region" description="Polar residues" evidence="1">
    <location>
        <begin position="95"/>
        <end position="108"/>
    </location>
</feature>
<organism evidence="2 3">
    <name type="scientific">Champsocephalus esox</name>
    <name type="common">pike icefish</name>
    <dbReference type="NCBI Taxonomy" id="159716"/>
    <lineage>
        <taxon>Eukaryota</taxon>
        <taxon>Metazoa</taxon>
        <taxon>Chordata</taxon>
        <taxon>Craniata</taxon>
        <taxon>Vertebrata</taxon>
        <taxon>Euteleostomi</taxon>
        <taxon>Actinopterygii</taxon>
        <taxon>Neopterygii</taxon>
        <taxon>Teleostei</taxon>
        <taxon>Neoteleostei</taxon>
        <taxon>Acanthomorphata</taxon>
        <taxon>Eupercaria</taxon>
        <taxon>Perciformes</taxon>
        <taxon>Notothenioidei</taxon>
        <taxon>Channichthyidae</taxon>
        <taxon>Champsocephalus</taxon>
    </lineage>
</organism>
<comment type="caution">
    <text evidence="2">The sequence shown here is derived from an EMBL/GenBank/DDBJ whole genome shotgun (WGS) entry which is preliminary data.</text>
</comment>
<protein>
    <submittedName>
        <fullName evidence="2">Uncharacterized protein</fullName>
    </submittedName>
</protein>
<feature type="region of interest" description="Disordered" evidence="1">
    <location>
        <begin position="1"/>
        <end position="108"/>
    </location>
</feature>
<gene>
    <name evidence="2" type="ORF">CesoFtcFv8_026550</name>
</gene>
<keyword evidence="3" id="KW-1185">Reference proteome</keyword>
<evidence type="ECO:0000313" key="2">
    <source>
        <dbReference type="EMBL" id="KAK5875470.1"/>
    </source>
</evidence>
<dbReference type="AlphaFoldDB" id="A0AAN8AZD1"/>
<feature type="compositionally biased region" description="Polar residues" evidence="1">
    <location>
        <begin position="19"/>
        <end position="47"/>
    </location>
</feature>